<evidence type="ECO:0000313" key="1">
    <source>
        <dbReference type="EMBL" id="KAF2258585.1"/>
    </source>
</evidence>
<comment type="caution">
    <text evidence="1">The sequence shown here is derived from an EMBL/GenBank/DDBJ whole genome shotgun (WGS) entry which is preliminary data.</text>
</comment>
<dbReference type="EMBL" id="ML986755">
    <property type="protein sequence ID" value="KAF2258585.1"/>
    <property type="molecule type" value="Genomic_DNA"/>
</dbReference>
<proteinExistence type="predicted"/>
<keyword evidence="2" id="KW-1185">Reference proteome</keyword>
<evidence type="ECO:0000313" key="2">
    <source>
        <dbReference type="Proteomes" id="UP000800093"/>
    </source>
</evidence>
<sequence>MFTVCHNTNSNKPANFRGHTLNPWLFQSSNIFHTTLDANSKIGVERVFSRSSVSKKSQFGDGAVLKRAFEIMIRKEEVHVNAAHLYGDSEELFGNADAGQDFILDSKIKGGFSPYSAKTESVISGTEQYL</sequence>
<name>A0A9P4MV43_9PLEO</name>
<gene>
    <name evidence="1" type="ORF">CC78DRAFT_594418</name>
</gene>
<reference evidence="2" key="1">
    <citation type="journal article" date="2020" name="Stud. Mycol.">
        <title>101 Dothideomycetes genomes: A test case for predicting lifestyles and emergence of pathogens.</title>
        <authorList>
            <person name="Haridas S."/>
            <person name="Albert R."/>
            <person name="Binder M."/>
            <person name="Bloem J."/>
            <person name="LaButti K."/>
            <person name="Salamov A."/>
            <person name="Andreopoulos B."/>
            <person name="Baker S."/>
            <person name="Barry K."/>
            <person name="Bills G."/>
            <person name="Bluhm B."/>
            <person name="Cannon C."/>
            <person name="Castanera R."/>
            <person name="Culley D."/>
            <person name="Daum C."/>
            <person name="Ezra D."/>
            <person name="Gonzalez J."/>
            <person name="Henrissat B."/>
            <person name="Kuo A."/>
            <person name="Liang C."/>
            <person name="Lipzen A."/>
            <person name="Lutzoni F."/>
            <person name="Magnuson J."/>
            <person name="Mondo S."/>
            <person name="Nolan M."/>
            <person name="Ohm R."/>
            <person name="Pangilinan J."/>
            <person name="Park H.-J."/>
            <person name="Ramirez L."/>
            <person name="Alfaro M."/>
            <person name="Sun H."/>
            <person name="Tritt A."/>
            <person name="Yoshinaga Y."/>
            <person name="Zwiers L.-H."/>
            <person name="Turgeon B."/>
            <person name="Goodwin S."/>
            <person name="Spatafora J."/>
            <person name="Crous P."/>
            <person name="Grigoriev I."/>
        </authorList>
    </citation>
    <scope>NUCLEOTIDE SEQUENCE [LARGE SCALE GENOMIC DNA]</scope>
    <source>
        <strain evidence="2">CBS 304.66</strain>
    </source>
</reference>
<accession>A0A9P4MV43</accession>
<dbReference type="Proteomes" id="UP000800093">
    <property type="component" value="Unassembled WGS sequence"/>
</dbReference>
<protein>
    <submittedName>
        <fullName evidence="1">Uncharacterized protein</fullName>
    </submittedName>
</protein>
<dbReference type="AlphaFoldDB" id="A0A9P4MV43"/>
<organism evidence="1 2">
    <name type="scientific">Lojkania enalia</name>
    <dbReference type="NCBI Taxonomy" id="147567"/>
    <lineage>
        <taxon>Eukaryota</taxon>
        <taxon>Fungi</taxon>
        <taxon>Dikarya</taxon>
        <taxon>Ascomycota</taxon>
        <taxon>Pezizomycotina</taxon>
        <taxon>Dothideomycetes</taxon>
        <taxon>Pleosporomycetidae</taxon>
        <taxon>Pleosporales</taxon>
        <taxon>Pleosporales incertae sedis</taxon>
        <taxon>Lojkania</taxon>
    </lineage>
</organism>